<dbReference type="VEuPathDB" id="VectorBase:ASIC020769"/>
<sequence length="120" mass="13513">MAVDPSLDPSPQRPLASNTFTKTHQNLLKRSHRNANQRFTWDQKYDIQARSNSNPDRPAPDGHQSPDAFGSAARTHPHGSHTFSEAELSKKHFWTWYSTLGSHFARVCLFGDLPKKGLSS</sequence>
<reference evidence="3" key="2">
    <citation type="submission" date="2020-05" db="UniProtKB">
        <authorList>
            <consortium name="EnsemblMetazoa"/>
        </authorList>
    </citation>
    <scope>IDENTIFICATION</scope>
</reference>
<evidence type="ECO:0000313" key="2">
    <source>
        <dbReference type="EMBL" id="KFB52521.1"/>
    </source>
</evidence>
<reference evidence="2 4" key="1">
    <citation type="journal article" date="2014" name="BMC Genomics">
        <title>Genome sequence of Anopheles sinensis provides insight into genetics basis of mosquito competence for malaria parasites.</title>
        <authorList>
            <person name="Zhou D."/>
            <person name="Zhang D."/>
            <person name="Ding G."/>
            <person name="Shi L."/>
            <person name="Hou Q."/>
            <person name="Ye Y."/>
            <person name="Xu Y."/>
            <person name="Zhou H."/>
            <person name="Xiong C."/>
            <person name="Li S."/>
            <person name="Yu J."/>
            <person name="Hong S."/>
            <person name="Yu X."/>
            <person name="Zou P."/>
            <person name="Chen C."/>
            <person name="Chang X."/>
            <person name="Wang W."/>
            <person name="Lv Y."/>
            <person name="Sun Y."/>
            <person name="Ma L."/>
            <person name="Shen B."/>
            <person name="Zhu C."/>
        </authorList>
    </citation>
    <scope>NUCLEOTIDE SEQUENCE [LARGE SCALE GENOMIC DNA]</scope>
</reference>
<feature type="compositionally biased region" description="Polar residues" evidence="1">
    <location>
        <begin position="15"/>
        <end position="26"/>
    </location>
</feature>
<keyword evidence="4" id="KW-1185">Reference proteome</keyword>
<dbReference type="EnsemblMetazoa" id="ASIC020769-RA">
    <property type="protein sequence ID" value="ASIC020769-PA"/>
    <property type="gene ID" value="ASIC020769"/>
</dbReference>
<feature type="region of interest" description="Disordered" evidence="1">
    <location>
        <begin position="1"/>
        <end position="85"/>
    </location>
</feature>
<name>A0A084WQM7_ANOSI</name>
<dbReference type="EMBL" id="KE525396">
    <property type="protein sequence ID" value="KFB52521.1"/>
    <property type="molecule type" value="Genomic_DNA"/>
</dbReference>
<evidence type="ECO:0000313" key="4">
    <source>
        <dbReference type="Proteomes" id="UP000030765"/>
    </source>
</evidence>
<organism evidence="2">
    <name type="scientific">Anopheles sinensis</name>
    <name type="common">Mosquito</name>
    <dbReference type="NCBI Taxonomy" id="74873"/>
    <lineage>
        <taxon>Eukaryota</taxon>
        <taxon>Metazoa</taxon>
        <taxon>Ecdysozoa</taxon>
        <taxon>Arthropoda</taxon>
        <taxon>Hexapoda</taxon>
        <taxon>Insecta</taxon>
        <taxon>Pterygota</taxon>
        <taxon>Neoptera</taxon>
        <taxon>Endopterygota</taxon>
        <taxon>Diptera</taxon>
        <taxon>Nematocera</taxon>
        <taxon>Culicoidea</taxon>
        <taxon>Culicidae</taxon>
        <taxon>Anophelinae</taxon>
        <taxon>Anopheles</taxon>
    </lineage>
</organism>
<dbReference type="EMBL" id="ATLV01025640">
    <property type="status" value="NOT_ANNOTATED_CDS"/>
    <property type="molecule type" value="Genomic_DNA"/>
</dbReference>
<gene>
    <name evidence="2" type="ORF">ZHAS_00020769</name>
</gene>
<proteinExistence type="predicted"/>
<evidence type="ECO:0000256" key="1">
    <source>
        <dbReference type="SAM" id="MobiDB-lite"/>
    </source>
</evidence>
<dbReference type="Proteomes" id="UP000030765">
    <property type="component" value="Unassembled WGS sequence"/>
</dbReference>
<evidence type="ECO:0000313" key="3">
    <source>
        <dbReference type="EnsemblMetazoa" id="ASIC020769-PA"/>
    </source>
</evidence>
<protein>
    <submittedName>
        <fullName evidence="2 3">Uncharacterized protein</fullName>
    </submittedName>
</protein>
<dbReference type="AlphaFoldDB" id="A0A084WQM7"/>
<accession>A0A084WQM7</accession>